<dbReference type="EMBL" id="HAAD01001489">
    <property type="protein sequence ID" value="CDG67721.1"/>
    <property type="molecule type" value="mRNA"/>
</dbReference>
<dbReference type="OrthoDB" id="20507at2759"/>
<proteinExistence type="evidence at transcript level"/>
<feature type="compositionally biased region" description="Basic and acidic residues" evidence="2">
    <location>
        <begin position="918"/>
        <end position="932"/>
    </location>
</feature>
<accession>T2M6N8</accession>
<protein>
    <submittedName>
        <fullName evidence="4">G patch domain-containing protein 1</fullName>
    </submittedName>
</protein>
<dbReference type="InterPro" id="IPR000467">
    <property type="entry name" value="G_patch_dom"/>
</dbReference>
<reference evidence="4" key="1">
    <citation type="journal article" date="2013" name="Genome Biol. Evol.">
        <title>Punctuated emergences of genetic and phenotypic innovations in eumetazoan, bilaterian, euteleostome, and hominidae ancestors.</title>
        <authorList>
            <person name="Wenger Y."/>
            <person name="Galliot B."/>
        </authorList>
    </citation>
    <scope>NUCLEOTIDE SEQUENCE</scope>
    <source>
        <tissue evidence="4">Whole animals</tissue>
    </source>
</reference>
<evidence type="ECO:0000313" key="4">
    <source>
        <dbReference type="EMBL" id="CDG67721.1"/>
    </source>
</evidence>
<feature type="region of interest" description="Disordered" evidence="2">
    <location>
        <begin position="644"/>
        <end position="665"/>
    </location>
</feature>
<dbReference type="AlphaFoldDB" id="T2M6N8"/>
<dbReference type="GO" id="GO:0006397">
    <property type="term" value="P:mRNA processing"/>
    <property type="evidence" value="ECO:0007669"/>
    <property type="project" value="InterPro"/>
</dbReference>
<dbReference type="Pfam" id="PF26093">
    <property type="entry name" value="HTH_TGH"/>
    <property type="match status" value="1"/>
</dbReference>
<dbReference type="PANTHER" id="PTHR13384:SF19">
    <property type="entry name" value="G PATCH DOMAIN-CONTAINING PROTEIN 1"/>
    <property type="match status" value="1"/>
</dbReference>
<dbReference type="GO" id="GO:0003723">
    <property type="term" value="F:RNA binding"/>
    <property type="evidence" value="ECO:0007669"/>
    <property type="project" value="TreeGrafter"/>
</dbReference>
<name>T2M6N8_HYDVU</name>
<feature type="compositionally biased region" description="Basic residues" evidence="2">
    <location>
        <begin position="889"/>
        <end position="910"/>
    </location>
</feature>
<feature type="compositionally biased region" description="Polar residues" evidence="2">
    <location>
        <begin position="646"/>
        <end position="660"/>
    </location>
</feature>
<feature type="compositionally biased region" description="Basic and acidic residues" evidence="2">
    <location>
        <begin position="833"/>
        <end position="861"/>
    </location>
</feature>
<feature type="compositionally biased region" description="Polar residues" evidence="2">
    <location>
        <begin position="811"/>
        <end position="820"/>
    </location>
</feature>
<evidence type="ECO:0000256" key="2">
    <source>
        <dbReference type="SAM" id="MobiDB-lite"/>
    </source>
</evidence>
<sequence>IIKIMSQSDEEQDYISIGTPFEIEEDEPLPKPVKISDQIVLDKQGRQRFHGAFTGGFSAGYFNTVGSKEGWVPATFKSSRGDRKETQNSFKPEDFMDEDDFADHGIAPKKLVTSEKFRNDEQDIASRKRMIQKAVDTGEIHSAVPGGILMEDLIVPSKVSVGIKLLQGMGWKLGQGIGEKLPLKSTDVVLNENAKKIYGCMPQNSAHDTEQVSVKYIAPKDIQPYQFFSKDNVHGLGYSGINPATAMCGFLQDLDKPTFRPTGKEKRGIRGQAFGVGVFEDEDDDIYSTDKISNYDVIMADEEDKINHGWSGAPKNEVFKGCLTGFIESSTKTVIPKPKKMPEIPPDFQPKHVFLDEGKANLPPEGKLTSKERSILLGEVSKPVSQWTLRWDQQQNLEENKIKKELEDREDKKTKFTSRWDKSIHEERPKVVAESTPDSKSECKSDGLFKPFSKFPEKQLRYEKFLDAQKAGLQPQLVYDAAVTEWERERELAEFARAAILYRPISSSLLKNRFTHATMLSADENDKHKESDNSTVMNDKKAAQSGMFGSLTRTVVEWRPEQLLCKRFNIPDPYPNMKTKGIPDRIKKKNGFFTESSFEEGLLMIKNKVSDKNHLEEEKDENIVEVIKSKSILQKKKLTIGPLSHLNDTNDSGPTIPQTVHSEEKSEVPSIDIFKAIFDNSTSESSSDEEEKENVKDMVVNESKVVENKPEIVEIKQEFFSKEQNLKINHEYKSLTANKSIEAINTIECDKTNNAVYSESSRMPNNNKFSKNRTTNQLDYSLNKKVDKPIFSLAFLNEDHENLECTKDSTKNPVKVQSSKYSKEPFINQSEIKTNKKLETNEFRRDDKGRFETSPYKKDNKSNTYLVSGRNSSKNQEDSKDEWVENERKKSKSKSKKKKKKKSGKDKKKNVSSESDDDARYIREKKVSDKYKSPVSHKDKKSSSKQDDESVPSSSEIFEKLKSVSNTLKKRASAADFM</sequence>
<evidence type="ECO:0000256" key="1">
    <source>
        <dbReference type="ARBA" id="ARBA00008600"/>
    </source>
</evidence>
<feature type="region of interest" description="Disordered" evidence="2">
    <location>
        <begin position="805"/>
        <end position="978"/>
    </location>
</feature>
<feature type="region of interest" description="Disordered" evidence="2">
    <location>
        <begin position="77"/>
        <end position="99"/>
    </location>
</feature>
<evidence type="ECO:0000259" key="3">
    <source>
        <dbReference type="PROSITE" id="PS50174"/>
    </source>
</evidence>
<dbReference type="InterPro" id="IPR011666">
    <property type="entry name" value="DUF1604"/>
</dbReference>
<gene>
    <name evidence="4" type="primary">GPATCH1</name>
</gene>
<feature type="non-terminal residue" evidence="4">
    <location>
        <position position="1"/>
    </location>
</feature>
<feature type="compositionally biased region" description="Polar residues" evidence="2">
    <location>
        <begin position="862"/>
        <end position="874"/>
    </location>
</feature>
<dbReference type="Pfam" id="PF07713">
    <property type="entry name" value="DUF1604"/>
    <property type="match status" value="1"/>
</dbReference>
<dbReference type="PROSITE" id="PS50174">
    <property type="entry name" value="G_PATCH"/>
    <property type="match status" value="1"/>
</dbReference>
<comment type="similarity">
    <text evidence="1">Belongs to the GPATCH1 family.</text>
</comment>
<feature type="domain" description="G-patch" evidence="3">
    <location>
        <begin position="158"/>
        <end position="180"/>
    </location>
</feature>
<dbReference type="PANTHER" id="PTHR13384">
    <property type="entry name" value="G PATCH DOMAIN-CONTAINING PROTEIN 1"/>
    <property type="match status" value="1"/>
</dbReference>
<feature type="compositionally biased region" description="Basic and acidic residues" evidence="2">
    <location>
        <begin position="875"/>
        <end position="888"/>
    </location>
</feature>
<dbReference type="GO" id="GO:0005634">
    <property type="term" value="C:nucleus"/>
    <property type="evidence" value="ECO:0007669"/>
    <property type="project" value="TreeGrafter"/>
</dbReference>
<organism evidence="4">
    <name type="scientific">Hydra vulgaris</name>
    <name type="common">Hydra</name>
    <name type="synonym">Hydra attenuata</name>
    <dbReference type="NCBI Taxonomy" id="6087"/>
    <lineage>
        <taxon>Eukaryota</taxon>
        <taxon>Metazoa</taxon>
        <taxon>Cnidaria</taxon>
        <taxon>Hydrozoa</taxon>
        <taxon>Hydroidolina</taxon>
        <taxon>Anthoathecata</taxon>
        <taxon>Aplanulata</taxon>
        <taxon>Hydridae</taxon>
        <taxon>Hydra</taxon>
    </lineage>
</organism>
<feature type="compositionally biased region" description="Basic and acidic residues" evidence="2">
    <location>
        <begin position="79"/>
        <end position="94"/>
    </location>
</feature>